<dbReference type="OrthoDB" id="1143370at2"/>
<accession>A0A2S9WS24</accession>
<proteinExistence type="predicted"/>
<evidence type="ECO:0000313" key="1">
    <source>
        <dbReference type="EMBL" id="PRP66265.1"/>
    </source>
</evidence>
<dbReference type="EMBL" id="MQUC01000003">
    <property type="protein sequence ID" value="PRP66265.1"/>
    <property type="molecule type" value="Genomic_DNA"/>
</dbReference>
<gene>
    <name evidence="1" type="ORF">BST86_03745</name>
</gene>
<organism evidence="1 2">
    <name type="scientific">Nonlabens agnitus</name>
    <dbReference type="NCBI Taxonomy" id="870484"/>
    <lineage>
        <taxon>Bacteria</taxon>
        <taxon>Pseudomonadati</taxon>
        <taxon>Bacteroidota</taxon>
        <taxon>Flavobacteriia</taxon>
        <taxon>Flavobacteriales</taxon>
        <taxon>Flavobacteriaceae</taxon>
        <taxon>Nonlabens</taxon>
    </lineage>
</organism>
<reference evidence="1 2" key="1">
    <citation type="submission" date="2016-11" db="EMBL/GenBank/DDBJ databases">
        <title>Trade-off between light-utilization and light-protection in marine flavobacteria.</title>
        <authorList>
            <person name="Kumagai Y."/>
        </authorList>
    </citation>
    <scope>NUCLEOTIDE SEQUENCE [LARGE SCALE GENOMIC DNA]</scope>
    <source>
        <strain evidence="1 2">JCM 17109</strain>
    </source>
</reference>
<dbReference type="RefSeq" id="WP_105982105.1">
    <property type="nucleotide sequence ID" value="NZ_MQUC01000003.1"/>
</dbReference>
<comment type="caution">
    <text evidence="1">The sequence shown here is derived from an EMBL/GenBank/DDBJ whole genome shotgun (WGS) entry which is preliminary data.</text>
</comment>
<evidence type="ECO:0000313" key="2">
    <source>
        <dbReference type="Proteomes" id="UP000239532"/>
    </source>
</evidence>
<name>A0A2S9WS24_9FLAO</name>
<keyword evidence="2" id="KW-1185">Reference proteome</keyword>
<protein>
    <submittedName>
        <fullName evidence="1">Uncharacterized protein</fullName>
    </submittedName>
</protein>
<sequence>MTEEDLKRRKFENGVPFWFVLMCLLNYNFKSFRRFLIYLLNAGSLIDLRERSSAQMTNEEIVVYFEPMLGSRVPRPLIRDIIGVQSRTTFNKYFGDFIKENNLSKRNGFTLLEAYKLLEFWQGEGKWGRFKAAKKQKLANILHNKNYERTAEEFRGAVDLDEYKPNLLSPKTIKNFIRHVDLTDDDKVEALIGYGEFKKSSLWAFGILMFYHSLNEKGIRMYNPRDVREPMIFQKNKQSGPMEWSEALAEILGHTEK</sequence>
<dbReference type="Proteomes" id="UP000239532">
    <property type="component" value="Unassembled WGS sequence"/>
</dbReference>
<dbReference type="AlphaFoldDB" id="A0A2S9WS24"/>